<dbReference type="Gene3D" id="3.20.20.210">
    <property type="match status" value="1"/>
</dbReference>
<comment type="caution">
    <text evidence="1">The sequence shown here is derived from an EMBL/GenBank/DDBJ whole genome shotgun (WGS) entry which is preliminary data.</text>
</comment>
<protein>
    <submittedName>
        <fullName evidence="1">Uroporphyrinogen decarboxylase family protein</fullName>
    </submittedName>
</protein>
<organism evidence="1 2">
    <name type="scientific">Blautia parvula</name>
    <dbReference type="NCBI Taxonomy" id="2877527"/>
    <lineage>
        <taxon>Bacteria</taxon>
        <taxon>Bacillati</taxon>
        <taxon>Bacillota</taxon>
        <taxon>Clostridia</taxon>
        <taxon>Lachnospirales</taxon>
        <taxon>Lachnospiraceae</taxon>
        <taxon>Blautia</taxon>
    </lineage>
</organism>
<sequence>MNLSQEYHDNLQRVRDCTNFKHVDRIIHLSNFYTWKILDSDRHVKLSEAMTSYETLELIQREFQEKYKFDVHMDLNTRNLILPSQAMGTGSHIMIDDVNESINFYDHVLMGQDEYPDYKNHRAEMNWKMFNRKYPNLDKRHFLDAFIKQQEASAFSGYMGRMMVEDYACLGVYDTDVAGGSVQVPFERFPKYYRGIKEISFDMRRKKSDMLDCLDYIQENEIIPGLKKTLAEMEGKEQLYMADFMIAMLAHGTISQKQWDIFYWPYLKEYLDLIVAAGKTVVIYLENSIMRFAEYFQDYPKGHIIMILELDDLVELRKKLPNICFAGGMTAALLGNGTPEQCVDRVKYLANELGDGFILSQDKMMAFRNDCRRENLEAVCEYVNNFRW</sequence>
<proteinExistence type="predicted"/>
<keyword evidence="2" id="KW-1185">Reference proteome</keyword>
<name>A0ABQ0BRX2_9FIRM</name>
<evidence type="ECO:0000313" key="1">
    <source>
        <dbReference type="EMBL" id="GAA6499287.1"/>
    </source>
</evidence>
<reference evidence="1 2" key="1">
    <citation type="submission" date="2024-04" db="EMBL/GenBank/DDBJ databases">
        <title>Defined microbial consortia suppress multidrug-resistant proinflammatory Enterobacteriaceae via ecological control.</title>
        <authorList>
            <person name="Furuichi M."/>
            <person name="Kawaguchi T."/>
            <person name="Pust M."/>
            <person name="Yasuma K."/>
            <person name="Plichta D."/>
            <person name="Hasegawa N."/>
            <person name="Ohya T."/>
            <person name="Bhattarai S."/>
            <person name="Sasajima S."/>
            <person name="Aoto Y."/>
            <person name="Tuganbaev T."/>
            <person name="Yaginuma M."/>
            <person name="Ueda M."/>
            <person name="Okahashi N."/>
            <person name="Amafuji K."/>
            <person name="Kiridooshi Y."/>
            <person name="Sugita K."/>
            <person name="Strazar M."/>
            <person name="Skelly A."/>
            <person name="Suda W."/>
            <person name="Hattori M."/>
            <person name="Nakamoto N."/>
            <person name="Caballero S."/>
            <person name="Norman J."/>
            <person name="Olle B."/>
            <person name="Tanoue T."/>
            <person name="Arita M."/>
            <person name="Bucci V."/>
            <person name="Atarashi K."/>
            <person name="Xavier R."/>
            <person name="Honda K."/>
        </authorList>
    </citation>
    <scope>NUCLEOTIDE SEQUENCE [LARGE SCALE GENOMIC DNA]</scope>
    <source>
        <strain evidence="2">k34-0107-D12</strain>
    </source>
</reference>
<dbReference type="InterPro" id="IPR038071">
    <property type="entry name" value="UROD/MetE-like_sf"/>
</dbReference>
<dbReference type="EMBL" id="BAABZQ010000001">
    <property type="protein sequence ID" value="GAA6499287.1"/>
    <property type="molecule type" value="Genomic_DNA"/>
</dbReference>
<dbReference type="SUPFAM" id="SSF51726">
    <property type="entry name" value="UROD/MetE-like"/>
    <property type="match status" value="1"/>
</dbReference>
<dbReference type="RefSeq" id="WP_103732221.1">
    <property type="nucleotide sequence ID" value="NZ_AP031413.1"/>
</dbReference>
<evidence type="ECO:0000313" key="2">
    <source>
        <dbReference type="Proteomes" id="UP001600941"/>
    </source>
</evidence>
<accession>A0ABQ0BRX2</accession>
<dbReference type="Proteomes" id="UP001600941">
    <property type="component" value="Unassembled WGS sequence"/>
</dbReference>
<gene>
    <name evidence="1" type="ORF">K340107D12_21030</name>
</gene>